<protein>
    <submittedName>
        <fullName evidence="1">Uncharacterized protein</fullName>
    </submittedName>
</protein>
<dbReference type="RefSeq" id="WP_406701074.1">
    <property type="nucleotide sequence ID" value="NZ_CP155447.1"/>
</dbReference>
<proteinExistence type="predicted"/>
<accession>A0AAU7CSR3</accession>
<evidence type="ECO:0000313" key="1">
    <source>
        <dbReference type="EMBL" id="XBH08241.1"/>
    </source>
</evidence>
<dbReference type="AlphaFoldDB" id="A0AAU7CSR3"/>
<organism evidence="1">
    <name type="scientific">Singulisphaera sp. Ch08</name>
    <dbReference type="NCBI Taxonomy" id="3120278"/>
    <lineage>
        <taxon>Bacteria</taxon>
        <taxon>Pseudomonadati</taxon>
        <taxon>Planctomycetota</taxon>
        <taxon>Planctomycetia</taxon>
        <taxon>Isosphaerales</taxon>
        <taxon>Isosphaeraceae</taxon>
        <taxon>Singulisphaera</taxon>
    </lineage>
</organism>
<name>A0AAU7CSR3_9BACT</name>
<reference evidence="1" key="1">
    <citation type="submission" date="2024-05" db="EMBL/GenBank/DDBJ databases">
        <title>Planctomycetes of the genus Singulisphaera possess chitinolytic capabilities.</title>
        <authorList>
            <person name="Ivanova A."/>
        </authorList>
    </citation>
    <scope>NUCLEOTIDE SEQUENCE</scope>
    <source>
        <strain evidence="1">Ch08T</strain>
    </source>
</reference>
<sequence>MVLGALILQQLYDLTDQLIKVIATDTSKQHLDSTAIQSVIRSLPQLMIPA</sequence>
<gene>
    <name evidence="1" type="ORF">V5E97_20015</name>
</gene>
<dbReference type="EMBL" id="CP155447">
    <property type="protein sequence ID" value="XBH08241.1"/>
    <property type="molecule type" value="Genomic_DNA"/>
</dbReference>